<evidence type="ECO:0000256" key="1">
    <source>
        <dbReference type="SAM" id="MobiDB-lite"/>
    </source>
</evidence>
<dbReference type="SUPFAM" id="SSF52540">
    <property type="entry name" value="P-loop containing nucleoside triphosphate hydrolases"/>
    <property type="match status" value="1"/>
</dbReference>
<dbReference type="PANTHER" id="PTHR47642:SF5">
    <property type="entry name" value="ATP-DEPENDENT DNA HELICASE"/>
    <property type="match status" value="1"/>
</dbReference>
<dbReference type="AlphaFoldDB" id="A0A383VPS9"/>
<evidence type="ECO:0000313" key="4">
    <source>
        <dbReference type="Proteomes" id="UP000256970"/>
    </source>
</evidence>
<dbReference type="Proteomes" id="UP000256970">
    <property type="component" value="Unassembled WGS sequence"/>
</dbReference>
<accession>A0A383VPS9</accession>
<dbReference type="InterPro" id="IPR027417">
    <property type="entry name" value="P-loop_NTPase"/>
</dbReference>
<organism evidence="3 4">
    <name type="scientific">Tetradesmus obliquus</name>
    <name type="common">Green alga</name>
    <name type="synonym">Acutodesmus obliquus</name>
    <dbReference type="NCBI Taxonomy" id="3088"/>
    <lineage>
        <taxon>Eukaryota</taxon>
        <taxon>Viridiplantae</taxon>
        <taxon>Chlorophyta</taxon>
        <taxon>core chlorophytes</taxon>
        <taxon>Chlorophyceae</taxon>
        <taxon>CS clade</taxon>
        <taxon>Sphaeropleales</taxon>
        <taxon>Scenedesmaceae</taxon>
        <taxon>Tetradesmus</taxon>
    </lineage>
</organism>
<name>A0A383VPS9_TETOB</name>
<feature type="compositionally biased region" description="Polar residues" evidence="1">
    <location>
        <begin position="109"/>
        <end position="125"/>
    </location>
</feature>
<dbReference type="Pfam" id="PF14214">
    <property type="entry name" value="Helitron_like_N"/>
    <property type="match status" value="1"/>
</dbReference>
<feature type="compositionally biased region" description="Low complexity" evidence="1">
    <location>
        <begin position="99"/>
        <end position="108"/>
    </location>
</feature>
<sequence>MQTLYQLNAGLPLMTGVIKRGVRIASRMNGFLVAAPTSQLPLVDGPVISYDRTSGYTVAQMAALVDKALQQQKDLGNPVIRQYLTVLERAAAEHEQQQHQHQQHQQQQGSGTQPAASQGTPAVSHNSDDDVPTSSAHTHSGSDHTAGDDDTASTAVALHAVPVLPGSVARRILQRAQQRNTTAAAVEETRAHLGMAEIVHTGSLLAEEELTAARKRKCNPAYFAGEVQRRGMAAERLMCTDTGMTAVTNLTVELGIFPSLFLDGQGYFDGGITFSEYVKMRSMQLFSRFTLVREYLLVMIQVYMVHHMLSAVKESTLKDEVQRIKDNNPSMPIKEVFEKVVKKLAPASIVGSPNYYRKNLHDLLAYANRHYMPHLFVTLTADELSECKWKCISDMEAFVEQKLMPGMTWQDVPIECARLFHDRMMHLLHEHILCKAGGTFGRVTGYMLRYESQGRGSLHAHILLWLHPDDVEEVCAQITASLPCCYQQVPMNDGEVLYQPVEPPASDSSIVAQLCRMVQRKQKHTCDESEYGCVQENGQCREGYPYAANRAGTVFDRQRGLYKYLRMGPADSKIVPYHPLLLLLWNGGCNVQRITNCAWSKYVLKYAAKAEPTGSLDIDVNTAAQLGICGVSEQRIRFASAAVLSKAITPSETACIDAGIPIIQTSYKVTYVDVTPLAKRRAYLGRGGKMAASHVTLYMSRPESCMDMLFEDYFAQHIAVGHDSNMQRPQGATTDHAVMDQLTNSVYKCEKRRLVRLTDFHPVYQSEAFFYKHLLCSKPWHSEEDMRPRDGSWFNECVRQGVVSSLADVDRAIDGYASFHMHDTVVIEQLRDLFKQKQDLSFLWGTVSAPSSQDADVQQEHVDAFYTLKDMMSWTGNAHGEEQLGSGDAAVDAAAAAAAAAQAGDCSTGVPVVSLSGLNRQQRAFVDEILRIMQEPQAAAYNYQMPRVVFLRGGPGTGKTATLQVLLSLLDATAVSMLVGATTATAAQRLNRLGQADTIDALLGLWVGREFGMLPVDSQLRAALEAARVCIFGEFSMLTYDKLMYMKHRMRMATRAADQAAHPEWG</sequence>
<gene>
    <name evidence="3" type="ORF">BQ4739_LOCUS6850</name>
</gene>
<feature type="domain" description="Helitron helicase-like" evidence="2">
    <location>
        <begin position="343"/>
        <end position="464"/>
    </location>
</feature>
<dbReference type="Pfam" id="PF13604">
    <property type="entry name" value="AAA_30"/>
    <property type="match status" value="1"/>
</dbReference>
<keyword evidence="4" id="KW-1185">Reference proteome</keyword>
<dbReference type="PANTHER" id="PTHR47642">
    <property type="entry name" value="ATP-DEPENDENT DNA HELICASE"/>
    <property type="match status" value="1"/>
</dbReference>
<dbReference type="Gene3D" id="3.40.50.300">
    <property type="entry name" value="P-loop containing nucleotide triphosphate hydrolases"/>
    <property type="match status" value="1"/>
</dbReference>
<proteinExistence type="predicted"/>
<protein>
    <recommendedName>
        <fullName evidence="2">Helitron helicase-like domain-containing protein</fullName>
    </recommendedName>
</protein>
<dbReference type="STRING" id="3088.A0A383VPS9"/>
<dbReference type="InterPro" id="IPR025476">
    <property type="entry name" value="Helitron_helicase-like"/>
</dbReference>
<dbReference type="EMBL" id="FNXT01000701">
    <property type="protein sequence ID" value="SZX66436.1"/>
    <property type="molecule type" value="Genomic_DNA"/>
</dbReference>
<feature type="region of interest" description="Disordered" evidence="1">
    <location>
        <begin position="91"/>
        <end position="150"/>
    </location>
</feature>
<evidence type="ECO:0000259" key="2">
    <source>
        <dbReference type="Pfam" id="PF14214"/>
    </source>
</evidence>
<dbReference type="InterPro" id="IPR051055">
    <property type="entry name" value="PIF1_helicase"/>
</dbReference>
<evidence type="ECO:0000313" key="3">
    <source>
        <dbReference type="EMBL" id="SZX66436.1"/>
    </source>
</evidence>
<reference evidence="3 4" key="1">
    <citation type="submission" date="2016-10" db="EMBL/GenBank/DDBJ databases">
        <authorList>
            <person name="Cai Z."/>
        </authorList>
    </citation>
    <scope>NUCLEOTIDE SEQUENCE [LARGE SCALE GENOMIC DNA]</scope>
</reference>